<dbReference type="PANTHER" id="PTHR43098">
    <property type="entry name" value="L-ORNITHINE N(5)-MONOOXYGENASE-RELATED"/>
    <property type="match status" value="1"/>
</dbReference>
<evidence type="ECO:0000256" key="2">
    <source>
        <dbReference type="ARBA" id="ARBA00010139"/>
    </source>
</evidence>
<dbReference type="PANTHER" id="PTHR43098:SF2">
    <property type="entry name" value="FAD-BINDING MONOOXYGENASE AUSB-RELATED"/>
    <property type="match status" value="1"/>
</dbReference>
<keyword evidence="5" id="KW-0521">NADP</keyword>
<dbReference type="OrthoDB" id="66881at2759"/>
<keyword evidence="8" id="KW-1185">Reference proteome</keyword>
<gene>
    <name evidence="7" type="ORF">CLAFUR5_11983</name>
</gene>
<reference evidence="7" key="1">
    <citation type="submission" date="2021-12" db="EMBL/GenBank/DDBJ databases">
        <authorList>
            <person name="Zaccaron A."/>
            <person name="Stergiopoulos I."/>
        </authorList>
    </citation>
    <scope>NUCLEOTIDE SEQUENCE</scope>
    <source>
        <strain evidence="7">Race5_Kim</strain>
    </source>
</reference>
<dbReference type="Pfam" id="PF00743">
    <property type="entry name" value="FMO-like"/>
    <property type="match status" value="1"/>
</dbReference>
<dbReference type="RefSeq" id="XP_047766827.1">
    <property type="nucleotide sequence ID" value="XM_047911131.1"/>
</dbReference>
<dbReference type="SUPFAM" id="SSF51905">
    <property type="entry name" value="FAD/NAD(P)-binding domain"/>
    <property type="match status" value="2"/>
</dbReference>
<dbReference type="InterPro" id="IPR021858">
    <property type="entry name" value="Fun_TF"/>
</dbReference>
<dbReference type="GO" id="GO:0050661">
    <property type="term" value="F:NADP binding"/>
    <property type="evidence" value="ECO:0007669"/>
    <property type="project" value="InterPro"/>
</dbReference>
<organism evidence="7 8">
    <name type="scientific">Passalora fulva</name>
    <name type="common">Tomato leaf mold</name>
    <name type="synonym">Cladosporium fulvum</name>
    <dbReference type="NCBI Taxonomy" id="5499"/>
    <lineage>
        <taxon>Eukaryota</taxon>
        <taxon>Fungi</taxon>
        <taxon>Dikarya</taxon>
        <taxon>Ascomycota</taxon>
        <taxon>Pezizomycotina</taxon>
        <taxon>Dothideomycetes</taxon>
        <taxon>Dothideomycetidae</taxon>
        <taxon>Mycosphaerellales</taxon>
        <taxon>Mycosphaerellaceae</taxon>
        <taxon>Fulvia</taxon>
    </lineage>
</organism>
<evidence type="ECO:0000256" key="6">
    <source>
        <dbReference type="ARBA" id="ARBA00023002"/>
    </source>
</evidence>
<protein>
    <submittedName>
        <fullName evidence="7">Chermesin D/asnovolin J monooxidase nvfH</fullName>
    </submittedName>
</protein>
<reference evidence="7" key="2">
    <citation type="journal article" date="2022" name="Microb. Genom.">
        <title>A chromosome-scale genome assembly of the tomato pathogen Cladosporium fulvum reveals a compartmentalized genome architecture and the presence of a dispensable chromosome.</title>
        <authorList>
            <person name="Zaccaron A.Z."/>
            <person name="Chen L.H."/>
            <person name="Samaras A."/>
            <person name="Stergiopoulos I."/>
        </authorList>
    </citation>
    <scope>NUCLEOTIDE SEQUENCE</scope>
    <source>
        <strain evidence="7">Race5_Kim</strain>
    </source>
</reference>
<dbReference type="Proteomes" id="UP000756132">
    <property type="component" value="Chromosome 10"/>
</dbReference>
<accession>A0A9Q8PH79</accession>
<dbReference type="AlphaFoldDB" id="A0A9Q8PH79"/>
<evidence type="ECO:0000256" key="1">
    <source>
        <dbReference type="ARBA" id="ARBA00001974"/>
    </source>
</evidence>
<keyword evidence="4" id="KW-0274">FAD</keyword>
<evidence type="ECO:0000313" key="8">
    <source>
        <dbReference type="Proteomes" id="UP000756132"/>
    </source>
</evidence>
<comment type="cofactor">
    <cofactor evidence="1">
        <name>FAD</name>
        <dbReference type="ChEBI" id="CHEBI:57692"/>
    </cofactor>
</comment>
<name>A0A9Q8PH79_PASFU</name>
<dbReference type="Pfam" id="PF11951">
    <property type="entry name" value="Fungal_trans_2"/>
    <property type="match status" value="1"/>
</dbReference>
<evidence type="ECO:0000256" key="3">
    <source>
        <dbReference type="ARBA" id="ARBA00022630"/>
    </source>
</evidence>
<evidence type="ECO:0000256" key="5">
    <source>
        <dbReference type="ARBA" id="ARBA00022857"/>
    </source>
</evidence>
<comment type="similarity">
    <text evidence="2">Belongs to the FAD-binding monooxygenase family.</text>
</comment>
<dbReference type="KEGG" id="ffu:CLAFUR5_11983"/>
<evidence type="ECO:0000256" key="4">
    <source>
        <dbReference type="ARBA" id="ARBA00022827"/>
    </source>
</evidence>
<dbReference type="EMBL" id="CP090172">
    <property type="protein sequence ID" value="UJO22461.1"/>
    <property type="molecule type" value="Genomic_DNA"/>
</dbReference>
<dbReference type="InterPro" id="IPR050775">
    <property type="entry name" value="FAD-binding_Monooxygenases"/>
</dbReference>
<proteinExistence type="inferred from homology"/>
<dbReference type="GO" id="GO:0004499">
    <property type="term" value="F:N,N-dimethylaniline monooxygenase activity"/>
    <property type="evidence" value="ECO:0007669"/>
    <property type="project" value="InterPro"/>
</dbReference>
<dbReference type="InterPro" id="IPR020946">
    <property type="entry name" value="Flavin_mOase-like"/>
</dbReference>
<keyword evidence="3" id="KW-0285">Flavoprotein</keyword>
<sequence length="1107" mass="122075">MAATAVQTNGVNIPAPDLNGAQIADSIDFTTKYEAERDKRLGKGLGQYVELSKSKEFGRLLEDPWVEAGTPVPEILPDGGHTKFLIIGTGYGGILLAVHLIKSGFSSSDIVFVDPAGGFGGTWYWNRYPGLMCDIEAYVYMPMLEEMDYMPKHKYAAGEELRHYANKIVEKYGLQDAAMFQSETKNMDWDAAKQVWQVEIEQMPKGGQRSNINVTADFVMLANGVLNNAKLPNTLGGDTFRGDMFHTARWNYGVTGGSPAKPELTKLKDKRVGIIGTGATAVQIVPQLAKWAKHLTVFQRTASAVNVRGNRETNVATWKTEVASHPGWQKERNMNFFKFVGNTDPKPKVDMVSDGWTGMPSFSALIGSPAYDVGVQNVGDHVARMHALDFPHSEKVRRRAMQVVKDEKTAKDLQAWYPGWCKRPCFHDEYLQAFNQPNVKLVHTDGKGVDRVTPNGVQFNGIDYDVDVLIWATGFSGAGIGTVASRASVNLTGSGGQTMDEKFAEQGFSTLHGVVSRSFPNFFWQGIQQAAASPNQTFLLEALSKHISYIIATASKKSGSRPIIQPSLDGEEEWSSRIVAGAATFASIAGCTPSYMNNEGESRGMSIGEQMKAARGSVWSKGIADFVDVIEAWQAEDKLAGLEVKSAALVSSPDEGSSTRARRIGNSSAQGTVIFHSKGQLEVSSQSKSPKQKDDRNIAADREAFLKAVADAIPRQSLWCDWLRSASTERLRFQSTFLSIFFPTDNARFPGFDFILRSAPSSPTLQYALDALCLVHVGTASRDRRLQEAARRSYGMALSKMRKELMAQSRDPSKLMGAMHLLAICEFFSRIAASDGEGVMRHVRGMTQMLAACRPETLHPEIRILLGTQLRGLAVWDCMLRRKAMTGLGSLEHAMAMGTKFGATTELAKVAIRVPAILEECDILRAQGENTSINTVTTCLSKITALKDDLRACLDVWYSDTNEMPYRVAPVSELSNPRMIGADIDRLFPHAFVFPNSLGAPKHRSYWVLLLALTQARLELLETFPSLQGPYECDELERTAQETADNLCMTVAFDTQPSSGYVAMFSAMHPVQMASLWYRKKNDVRKLEWCRRALRSFQAAGLRPPVI</sequence>
<dbReference type="GO" id="GO:0050660">
    <property type="term" value="F:flavin adenine dinucleotide binding"/>
    <property type="evidence" value="ECO:0007669"/>
    <property type="project" value="InterPro"/>
</dbReference>
<evidence type="ECO:0000313" key="7">
    <source>
        <dbReference type="EMBL" id="UJO22461.1"/>
    </source>
</evidence>
<dbReference type="InterPro" id="IPR036188">
    <property type="entry name" value="FAD/NAD-bd_sf"/>
</dbReference>
<dbReference type="GeneID" id="71991861"/>
<keyword evidence="6" id="KW-0560">Oxidoreductase</keyword>
<dbReference type="Gene3D" id="3.50.50.60">
    <property type="entry name" value="FAD/NAD(P)-binding domain"/>
    <property type="match status" value="3"/>
</dbReference>